<evidence type="ECO:0000259" key="9">
    <source>
        <dbReference type="SMART" id="SM00848"/>
    </source>
</evidence>
<dbReference type="SMART" id="SM00848">
    <property type="entry name" value="Inhibitor_I29"/>
    <property type="match status" value="1"/>
</dbReference>
<keyword evidence="5" id="KW-0865">Zymogen</keyword>
<dbReference type="Gene3D" id="3.90.70.10">
    <property type="entry name" value="Cysteine proteinases"/>
    <property type="match status" value="1"/>
</dbReference>
<organism evidence="10">
    <name type="scientific">Zabrotes subfasciatus</name>
    <name type="common">Mexican bean weevil</name>
    <dbReference type="NCBI Taxonomy" id="122865"/>
    <lineage>
        <taxon>Eukaryota</taxon>
        <taxon>Metazoa</taxon>
        <taxon>Ecdysozoa</taxon>
        <taxon>Arthropoda</taxon>
        <taxon>Hexapoda</taxon>
        <taxon>Insecta</taxon>
        <taxon>Pterygota</taxon>
        <taxon>Neoptera</taxon>
        <taxon>Endopterygota</taxon>
        <taxon>Coleoptera</taxon>
        <taxon>Polyphaga</taxon>
        <taxon>Cucujiformia</taxon>
        <taxon>Chrysomeloidea</taxon>
        <taxon>Chrysomelidae</taxon>
        <taxon>Bruchinae</taxon>
        <taxon>Amblycerini</taxon>
        <taxon>Zabrotes</taxon>
    </lineage>
</organism>
<feature type="domain" description="Peptidase C1A papain C-terminal" evidence="8">
    <location>
        <begin position="115"/>
        <end position="330"/>
    </location>
</feature>
<sequence length="333" mass="36968">MKLPTAVETLVFTTLIACASCLSLHKEWAKFKIDYGKKYSTLKEESNRFSIFKSNLEIIGKHNENYENGVVSYTMAVNQFADLTWNEFKVRLGLKPNHSLNLKEEYFGPGVEDDVPQYVNWAEKGVVTEVKNQGSCGSCWSFSVTGAIESALAINTGRLVSLSEQNLVDCVSCGSYGGCNGCYLDVALEYVRKNGIMSERDYCYNASKSSCRFDESKVAAHIESYAHVTPPEEDALKKATASIGPIAVTIDVERAFMFYSSGILEDNECSNQAWKANHAVLVVGYGSHEGKNYWIVKNSWGPKWGQKGYVYMSRDHGNQCGIASTAYYPIGTH</sequence>
<keyword evidence="3" id="KW-0378">Hydrolase</keyword>
<dbReference type="InterPro" id="IPR013201">
    <property type="entry name" value="Prot_inhib_I29"/>
</dbReference>
<accession>A0A8K1XDT6</accession>
<dbReference type="PROSITE" id="PS00640">
    <property type="entry name" value="THIOL_PROTEASE_ASN"/>
    <property type="match status" value="1"/>
</dbReference>
<evidence type="ECO:0000256" key="1">
    <source>
        <dbReference type="ARBA" id="ARBA00008455"/>
    </source>
</evidence>
<dbReference type="AlphaFoldDB" id="A0A8K1XDT6"/>
<dbReference type="InterPro" id="IPR038765">
    <property type="entry name" value="Papain-like_cys_pep_sf"/>
</dbReference>
<dbReference type="EMBL" id="MW658826">
    <property type="protein sequence ID" value="UHM21913.1"/>
    <property type="molecule type" value="mRNA"/>
</dbReference>
<dbReference type="InterPro" id="IPR025661">
    <property type="entry name" value="Pept_asp_AS"/>
</dbReference>
<dbReference type="PROSITE" id="PS00639">
    <property type="entry name" value="THIOL_PROTEASE_HIS"/>
    <property type="match status" value="1"/>
</dbReference>
<name>A0A8K1XDT6_ZABSU</name>
<dbReference type="Pfam" id="PF08246">
    <property type="entry name" value="Inhibitor_I29"/>
    <property type="match status" value="1"/>
</dbReference>
<dbReference type="PANTHER" id="PTHR12411">
    <property type="entry name" value="CYSTEINE PROTEASE FAMILY C1-RELATED"/>
    <property type="match status" value="1"/>
</dbReference>
<evidence type="ECO:0000256" key="5">
    <source>
        <dbReference type="ARBA" id="ARBA00023145"/>
    </source>
</evidence>
<keyword evidence="2" id="KW-0645">Protease</keyword>
<dbReference type="InterPro" id="IPR013128">
    <property type="entry name" value="Peptidase_C1A"/>
</dbReference>
<reference evidence="10" key="1">
    <citation type="journal article" date="2022" name="Insect Mol. Biol.">
        <title>Recruitment of lysosomal cathepsins B, L, and D as digestive enzymes in Coleoptera.</title>
        <authorList>
            <person name="Silva C.P."/>
            <person name="Dias R.O."/>
            <person name="Bernardes V."/>
            <person name="Barroso I.G."/>
            <person name="Cardoso C."/>
            <person name="Ferreira C."/>
            <person name="Terra W.R."/>
        </authorList>
    </citation>
    <scope>NUCLEOTIDE SEQUENCE</scope>
</reference>
<evidence type="ECO:0000256" key="7">
    <source>
        <dbReference type="SAM" id="SignalP"/>
    </source>
</evidence>
<evidence type="ECO:0000259" key="8">
    <source>
        <dbReference type="SMART" id="SM00645"/>
    </source>
</evidence>
<feature type="chain" id="PRO_5035472556" evidence="7">
    <location>
        <begin position="22"/>
        <end position="333"/>
    </location>
</feature>
<keyword evidence="4" id="KW-0788">Thiol protease</keyword>
<dbReference type="InterPro" id="IPR039417">
    <property type="entry name" value="Peptidase_C1A_papain-like"/>
</dbReference>
<keyword evidence="7" id="KW-0732">Signal</keyword>
<keyword evidence="6" id="KW-1015">Disulfide bond</keyword>
<dbReference type="SMART" id="SM00645">
    <property type="entry name" value="Pept_C1"/>
    <property type="match status" value="1"/>
</dbReference>
<evidence type="ECO:0000256" key="6">
    <source>
        <dbReference type="ARBA" id="ARBA00023157"/>
    </source>
</evidence>
<dbReference type="InterPro" id="IPR025660">
    <property type="entry name" value="Pept_his_AS"/>
</dbReference>
<dbReference type="SUPFAM" id="SSF54001">
    <property type="entry name" value="Cysteine proteinases"/>
    <property type="match status" value="1"/>
</dbReference>
<evidence type="ECO:0000256" key="3">
    <source>
        <dbReference type="ARBA" id="ARBA00022801"/>
    </source>
</evidence>
<dbReference type="GO" id="GO:0006508">
    <property type="term" value="P:proteolysis"/>
    <property type="evidence" value="ECO:0007669"/>
    <property type="project" value="UniProtKB-KW"/>
</dbReference>
<comment type="similarity">
    <text evidence="1">Belongs to the peptidase C1 family.</text>
</comment>
<dbReference type="Pfam" id="PF00112">
    <property type="entry name" value="Peptidase_C1"/>
    <property type="match status" value="1"/>
</dbReference>
<evidence type="ECO:0000256" key="2">
    <source>
        <dbReference type="ARBA" id="ARBA00022670"/>
    </source>
</evidence>
<dbReference type="GO" id="GO:0008234">
    <property type="term" value="F:cysteine-type peptidase activity"/>
    <property type="evidence" value="ECO:0007669"/>
    <property type="project" value="UniProtKB-KW"/>
</dbReference>
<feature type="signal peptide" evidence="7">
    <location>
        <begin position="1"/>
        <end position="21"/>
    </location>
</feature>
<dbReference type="InterPro" id="IPR000169">
    <property type="entry name" value="Pept_cys_AS"/>
</dbReference>
<dbReference type="FunFam" id="3.90.70.10:FF:000006">
    <property type="entry name" value="Cathepsin S"/>
    <property type="match status" value="1"/>
</dbReference>
<dbReference type="CDD" id="cd02248">
    <property type="entry name" value="Peptidase_C1A"/>
    <property type="match status" value="1"/>
</dbReference>
<dbReference type="InterPro" id="IPR000668">
    <property type="entry name" value="Peptidase_C1A_C"/>
</dbReference>
<feature type="domain" description="Cathepsin propeptide inhibitor" evidence="9">
    <location>
        <begin position="28"/>
        <end position="88"/>
    </location>
</feature>
<evidence type="ECO:0000256" key="4">
    <source>
        <dbReference type="ARBA" id="ARBA00022807"/>
    </source>
</evidence>
<dbReference type="PROSITE" id="PS00139">
    <property type="entry name" value="THIOL_PROTEASE_CYS"/>
    <property type="match status" value="1"/>
</dbReference>
<protein>
    <submittedName>
        <fullName evidence="10">Cathepsin L8</fullName>
    </submittedName>
</protein>
<evidence type="ECO:0000313" key="10">
    <source>
        <dbReference type="EMBL" id="UHM21913.1"/>
    </source>
</evidence>
<proteinExistence type="evidence at transcript level"/>
<dbReference type="PRINTS" id="PR00705">
    <property type="entry name" value="PAPAIN"/>
</dbReference>